<evidence type="ECO:0000313" key="3">
    <source>
        <dbReference type="Proteomes" id="UP000182658"/>
    </source>
</evidence>
<dbReference type="InParanoid" id="A0A1J7IN18"/>
<name>A0A1J7IN18_9PEZI</name>
<evidence type="ECO:0008006" key="4">
    <source>
        <dbReference type="Google" id="ProtNLM"/>
    </source>
</evidence>
<feature type="compositionally biased region" description="Acidic residues" evidence="1">
    <location>
        <begin position="581"/>
        <end position="592"/>
    </location>
</feature>
<proteinExistence type="predicted"/>
<organism evidence="2 3">
    <name type="scientific">Coniochaeta ligniaria NRRL 30616</name>
    <dbReference type="NCBI Taxonomy" id="1408157"/>
    <lineage>
        <taxon>Eukaryota</taxon>
        <taxon>Fungi</taxon>
        <taxon>Dikarya</taxon>
        <taxon>Ascomycota</taxon>
        <taxon>Pezizomycotina</taxon>
        <taxon>Sordariomycetes</taxon>
        <taxon>Sordariomycetidae</taxon>
        <taxon>Coniochaetales</taxon>
        <taxon>Coniochaetaceae</taxon>
        <taxon>Coniochaeta</taxon>
    </lineage>
</organism>
<dbReference type="AlphaFoldDB" id="A0A1J7IN18"/>
<feature type="region of interest" description="Disordered" evidence="1">
    <location>
        <begin position="536"/>
        <end position="604"/>
    </location>
</feature>
<dbReference type="Proteomes" id="UP000182658">
    <property type="component" value="Unassembled WGS sequence"/>
</dbReference>
<keyword evidence="3" id="KW-1185">Reference proteome</keyword>
<feature type="compositionally biased region" description="Basic and acidic residues" evidence="1">
    <location>
        <begin position="568"/>
        <end position="580"/>
    </location>
</feature>
<evidence type="ECO:0000313" key="2">
    <source>
        <dbReference type="EMBL" id="OIW22513.1"/>
    </source>
</evidence>
<accession>A0A1J7IN18</accession>
<reference evidence="2 3" key="1">
    <citation type="submission" date="2016-10" db="EMBL/GenBank/DDBJ databases">
        <title>Draft genome sequence of Coniochaeta ligniaria NRRL30616, a lignocellulolytic fungus for bioabatement of inhibitors in plant biomass hydrolysates.</title>
        <authorList>
            <consortium name="DOE Joint Genome Institute"/>
            <person name="Jimenez D.J."/>
            <person name="Hector R.E."/>
            <person name="Riley R."/>
            <person name="Sun H."/>
            <person name="Grigoriev I.V."/>
            <person name="Van Elsas J.D."/>
            <person name="Nichols N.N."/>
        </authorList>
    </citation>
    <scope>NUCLEOTIDE SEQUENCE [LARGE SCALE GENOMIC DNA]</scope>
    <source>
        <strain evidence="2 3">NRRL 30616</strain>
    </source>
</reference>
<feature type="compositionally biased region" description="Acidic residues" evidence="1">
    <location>
        <begin position="541"/>
        <end position="567"/>
    </location>
</feature>
<protein>
    <recommendedName>
        <fullName evidence="4">F-box domain-containing protein</fullName>
    </recommendedName>
</protein>
<dbReference type="EMBL" id="KV875113">
    <property type="protein sequence ID" value="OIW22513.1"/>
    <property type="molecule type" value="Genomic_DNA"/>
</dbReference>
<dbReference type="STRING" id="1408157.A0A1J7IN18"/>
<dbReference type="SUPFAM" id="SSF52047">
    <property type="entry name" value="RNI-like"/>
    <property type="match status" value="1"/>
</dbReference>
<gene>
    <name evidence="2" type="ORF">CONLIGDRAFT_220349</name>
</gene>
<dbReference type="OrthoDB" id="5427399at2759"/>
<sequence>MASLPAKLMTEAESGLSQSPIRRLPPEIVDQIAESYLSHDDWKSIRLTSRFFDRSMIRLLFRRVFLSKTKLDRDVFLNISRSPHLATAARELTWYELAEDGDVFRDRDLSDYPDQSGNTFELPPFLTLARDAFWWPGSIGNHHPSDLLPWFQVALNNMPNIESFVSCRMPESRVVSKKQYLLTAQALYDGGSSPKRMNDGFYHFLLPTMRLPESSIKRLVLANEGIESSTFRIQPSDGPAFQKLTHIHLSIGRLRSSSDGGLSGVKVCLRSAFALEELRLCFRTENGIRGPKWRAAWQQTEHHSAVVAQLFDAGSEKEAMFWPHLRRLELEDIWLRQRHKIKIVLKLLEAHSSTLRHLAFRQCEIIGRMLSGMSNIPGLKLESLQITDHTDAVVLVLADSVLLGYVNNTGPPPDNVWRSSAICSASTWEAGLSVYDTRFKPKGMADYTDEDMAIIFECLHHSTEETPPSGSSVDEQVTVVETTMDNDTVTHTVAHGTESSSFMRSMAGSHPTKLWLFKHADGRQAISDEPLEFFSDWENSAPEDSDDSESDDAGGDSNSDDEGSDDELYVREEGNRKALDEDSDGVTSEDDGPSISVSVFYPNP</sequence>
<evidence type="ECO:0000256" key="1">
    <source>
        <dbReference type="SAM" id="MobiDB-lite"/>
    </source>
</evidence>